<dbReference type="AlphaFoldDB" id="A0A9X2I5Q2"/>
<dbReference type="Proteomes" id="UP001139319">
    <property type="component" value="Unassembled WGS sequence"/>
</dbReference>
<evidence type="ECO:0000313" key="4">
    <source>
        <dbReference type="EMBL" id="MCP8900381.1"/>
    </source>
</evidence>
<feature type="region of interest" description="Disordered" evidence="1">
    <location>
        <begin position="60"/>
        <end position="96"/>
    </location>
</feature>
<feature type="region of interest" description="Disordered" evidence="1">
    <location>
        <begin position="117"/>
        <end position="147"/>
    </location>
</feature>
<feature type="chain" id="PRO_5040903679" evidence="2">
    <location>
        <begin position="24"/>
        <end position="147"/>
    </location>
</feature>
<keyword evidence="5" id="KW-1185">Reference proteome</keyword>
<dbReference type="InterPro" id="IPR025392">
    <property type="entry name" value="DUF4124"/>
</dbReference>
<feature type="compositionally biased region" description="Polar residues" evidence="1">
    <location>
        <begin position="60"/>
        <end position="69"/>
    </location>
</feature>
<dbReference type="Pfam" id="PF13511">
    <property type="entry name" value="DUF4124"/>
    <property type="match status" value="1"/>
</dbReference>
<name>A0A9X2I5Q2_9GAMM</name>
<proteinExistence type="predicted"/>
<feature type="compositionally biased region" description="Basic and acidic residues" evidence="1">
    <location>
        <begin position="126"/>
        <end position="147"/>
    </location>
</feature>
<reference evidence="4" key="1">
    <citation type="submission" date="2022-05" db="EMBL/GenBank/DDBJ databases">
        <authorList>
            <person name="Sun H.-N."/>
        </authorList>
    </citation>
    <scope>NUCLEOTIDE SEQUENCE</scope>
    <source>
        <strain evidence="4">HB14</strain>
    </source>
</reference>
<feature type="signal peptide" evidence="2">
    <location>
        <begin position="1"/>
        <end position="23"/>
    </location>
</feature>
<gene>
    <name evidence="4" type="ORF">M6D89_13835</name>
</gene>
<comment type="caution">
    <text evidence="4">The sequence shown here is derived from an EMBL/GenBank/DDBJ whole genome shotgun (WGS) entry which is preliminary data.</text>
</comment>
<accession>A0A9X2I5Q2</accession>
<feature type="compositionally biased region" description="Basic and acidic residues" evidence="1">
    <location>
        <begin position="78"/>
        <end position="91"/>
    </location>
</feature>
<dbReference type="EMBL" id="JAMFTH010000005">
    <property type="protein sequence ID" value="MCP8900381.1"/>
    <property type="molecule type" value="Genomic_DNA"/>
</dbReference>
<keyword evidence="2" id="KW-0732">Signal</keyword>
<evidence type="ECO:0000259" key="3">
    <source>
        <dbReference type="Pfam" id="PF13511"/>
    </source>
</evidence>
<organism evidence="4 5">
    <name type="scientific">Gilvimarinus xylanilyticus</name>
    <dbReference type="NCBI Taxonomy" id="2944139"/>
    <lineage>
        <taxon>Bacteria</taxon>
        <taxon>Pseudomonadati</taxon>
        <taxon>Pseudomonadota</taxon>
        <taxon>Gammaproteobacteria</taxon>
        <taxon>Cellvibrionales</taxon>
        <taxon>Cellvibrionaceae</taxon>
        <taxon>Gilvimarinus</taxon>
    </lineage>
</organism>
<sequence length="147" mass="16799">MKGLMGKGCIALVILGLCAPLQAELYRWTDSDGKVHYSDRKPNHDEAPEVEKQELKAVNIDTSSDTTRAMRQVFPDRPPPKDNASDAEKQQRQAQIEAHCREAKRYLRDITGPVQFLDEDGNMMDVSERERKAHQAEMEKYVKEHCS</sequence>
<evidence type="ECO:0000313" key="5">
    <source>
        <dbReference type="Proteomes" id="UP001139319"/>
    </source>
</evidence>
<evidence type="ECO:0000256" key="2">
    <source>
        <dbReference type="SAM" id="SignalP"/>
    </source>
</evidence>
<protein>
    <submittedName>
        <fullName evidence="4">DUF4124 domain-containing protein</fullName>
    </submittedName>
</protein>
<reference evidence="4" key="2">
    <citation type="submission" date="2023-01" db="EMBL/GenBank/DDBJ databases">
        <title>Gilvimarinus xylanilyticus HB14 isolated from Caulerpa lentillifera aquaculture base in Hainan, China.</title>
        <authorList>
            <person name="Zhang Y.-J."/>
        </authorList>
    </citation>
    <scope>NUCLEOTIDE SEQUENCE</scope>
    <source>
        <strain evidence="4">HB14</strain>
    </source>
</reference>
<feature type="domain" description="DUF4124" evidence="3">
    <location>
        <begin position="15"/>
        <end position="57"/>
    </location>
</feature>
<evidence type="ECO:0000256" key="1">
    <source>
        <dbReference type="SAM" id="MobiDB-lite"/>
    </source>
</evidence>
<dbReference type="RefSeq" id="WP_253968674.1">
    <property type="nucleotide sequence ID" value="NZ_JAMFTH010000005.1"/>
</dbReference>